<keyword evidence="2" id="KW-1185">Reference proteome</keyword>
<proteinExistence type="predicted"/>
<dbReference type="InterPro" id="IPR011060">
    <property type="entry name" value="RibuloseP-bd_barrel"/>
</dbReference>
<dbReference type="EMBL" id="BKZW01000001">
    <property type="protein sequence ID" value="GER89126.1"/>
    <property type="molecule type" value="Genomic_DNA"/>
</dbReference>
<name>A0A5J4KVB6_9CHLR</name>
<dbReference type="AlphaFoldDB" id="A0A5J4KVB6"/>
<protein>
    <submittedName>
        <fullName evidence="1">Uncharacterized protein</fullName>
    </submittedName>
</protein>
<gene>
    <name evidence="1" type="ORF">KDW_32880</name>
</gene>
<evidence type="ECO:0000313" key="2">
    <source>
        <dbReference type="Proteomes" id="UP000326912"/>
    </source>
</evidence>
<dbReference type="Proteomes" id="UP000326912">
    <property type="component" value="Unassembled WGS sequence"/>
</dbReference>
<evidence type="ECO:0000313" key="1">
    <source>
        <dbReference type="EMBL" id="GER89126.1"/>
    </source>
</evidence>
<reference evidence="1 2" key="1">
    <citation type="submission" date="2019-10" db="EMBL/GenBank/DDBJ databases">
        <title>Dictyobacter vulcani sp. nov., within the class Ktedonobacteria, isolated from soil of volcanic Mt. Zao.</title>
        <authorList>
            <person name="Zheng Y."/>
            <person name="Wang C.M."/>
            <person name="Sakai Y."/>
            <person name="Abe K."/>
            <person name="Yokota A."/>
            <person name="Yabe S."/>
        </authorList>
    </citation>
    <scope>NUCLEOTIDE SEQUENCE [LARGE SCALE GENOMIC DNA]</scope>
    <source>
        <strain evidence="1 2">W12</strain>
    </source>
</reference>
<dbReference type="SUPFAM" id="SSF51366">
    <property type="entry name" value="Ribulose-phoshate binding barrel"/>
    <property type="match status" value="1"/>
</dbReference>
<sequence length="265" mass="28952">MAKLQDMFTQARRAQNGGGMGFLGKNKNETKARAAALVVELEQITAGSAEAALKAGADGILFNWDGKGGTQLEVLKQEIEAARAHSAQTVTGLNITGGLNKLTMESLKDLKEQGVQYVILPFNAPARLLAQETKDLEKVIVVPMRKEESYPLYIRNLTAFDNIAAVLLDFDLGEKTGAMTIEEILDYRAVREAVRFPAFIYVNSNLSEADAYTINTLGIQAVVLSAKDSEEGTREQIKNLRTLLEKVHQDENDKDAPSLPSAGRK</sequence>
<accession>A0A5J4KVB6</accession>
<organism evidence="1 2">
    <name type="scientific">Dictyobacter vulcani</name>
    <dbReference type="NCBI Taxonomy" id="2607529"/>
    <lineage>
        <taxon>Bacteria</taxon>
        <taxon>Bacillati</taxon>
        <taxon>Chloroflexota</taxon>
        <taxon>Ktedonobacteria</taxon>
        <taxon>Ktedonobacterales</taxon>
        <taxon>Dictyobacteraceae</taxon>
        <taxon>Dictyobacter</taxon>
    </lineage>
</organism>
<comment type="caution">
    <text evidence="1">The sequence shown here is derived from an EMBL/GenBank/DDBJ whole genome shotgun (WGS) entry which is preliminary data.</text>
</comment>
<dbReference type="RefSeq" id="WP_151756929.1">
    <property type="nucleotide sequence ID" value="NZ_BKZW01000001.1"/>
</dbReference>